<sequence>VNQLQRPYDVVPIFHNLTHLSHLELHNRWDLVVQVLHQCPKLQNLTLYEGVSDYSMRYEEGHQENWVEPEFVLQCLLSSLRTFTIRDFSDLQSDLLLEQYILKNARILQTMTIRCKTKQPEMMRTLSMCPMASANVLLIHDTE</sequence>
<accession>A0A2K3N1K3</accession>
<dbReference type="SMART" id="SM00579">
    <property type="entry name" value="FBD"/>
    <property type="match status" value="1"/>
</dbReference>
<proteinExistence type="predicted"/>
<feature type="non-terminal residue" evidence="2">
    <location>
        <position position="1"/>
    </location>
</feature>
<protein>
    <submittedName>
        <fullName evidence="2">F-box protein</fullName>
    </submittedName>
</protein>
<dbReference type="Pfam" id="PF08387">
    <property type="entry name" value="FBD"/>
    <property type="match status" value="1"/>
</dbReference>
<reference evidence="2 3" key="2">
    <citation type="journal article" date="2017" name="Front. Plant Sci.">
        <title>Gene Classification and Mining of Molecular Markers Useful in Red Clover (Trifolium pratense) Breeding.</title>
        <authorList>
            <person name="Istvanek J."/>
            <person name="Dluhosova J."/>
            <person name="Dluhos P."/>
            <person name="Patkova L."/>
            <person name="Nedelnik J."/>
            <person name="Repkova J."/>
        </authorList>
    </citation>
    <scope>NUCLEOTIDE SEQUENCE [LARGE SCALE GENOMIC DNA]</scope>
    <source>
        <strain evidence="3">cv. Tatra</strain>
        <tissue evidence="2">Young leaves</tissue>
    </source>
</reference>
<dbReference type="AlphaFoldDB" id="A0A2K3N1K3"/>
<evidence type="ECO:0000259" key="1">
    <source>
        <dbReference type="SMART" id="SM00579"/>
    </source>
</evidence>
<reference evidence="2 3" key="1">
    <citation type="journal article" date="2014" name="Am. J. Bot.">
        <title>Genome assembly and annotation for red clover (Trifolium pratense; Fabaceae).</title>
        <authorList>
            <person name="Istvanek J."/>
            <person name="Jaros M."/>
            <person name="Krenek A."/>
            <person name="Repkova J."/>
        </authorList>
    </citation>
    <scope>NUCLEOTIDE SEQUENCE [LARGE SCALE GENOMIC DNA]</scope>
    <source>
        <strain evidence="3">cv. Tatra</strain>
        <tissue evidence="2">Young leaves</tissue>
    </source>
</reference>
<dbReference type="Proteomes" id="UP000236291">
    <property type="component" value="Unassembled WGS sequence"/>
</dbReference>
<comment type="caution">
    <text evidence="2">The sequence shown here is derived from an EMBL/GenBank/DDBJ whole genome shotgun (WGS) entry which is preliminary data.</text>
</comment>
<dbReference type="InterPro" id="IPR006566">
    <property type="entry name" value="FBD"/>
</dbReference>
<dbReference type="ExpressionAtlas" id="A0A2K3N1K3">
    <property type="expression patterns" value="baseline"/>
</dbReference>
<gene>
    <name evidence="2" type="ORF">L195_g020147</name>
</gene>
<evidence type="ECO:0000313" key="3">
    <source>
        <dbReference type="Proteomes" id="UP000236291"/>
    </source>
</evidence>
<dbReference type="PANTHER" id="PTHR31900">
    <property type="entry name" value="F-BOX/RNI SUPERFAMILY PROTEIN-RELATED"/>
    <property type="match status" value="1"/>
</dbReference>
<dbReference type="InterPro" id="IPR050232">
    <property type="entry name" value="FBL13/AtMIF1-like"/>
</dbReference>
<feature type="domain" description="FBD" evidence="1">
    <location>
        <begin position="74"/>
        <end position="141"/>
    </location>
</feature>
<name>A0A2K3N1K3_TRIPR</name>
<dbReference type="EMBL" id="ASHM01015015">
    <property type="protein sequence ID" value="PNX96930.1"/>
    <property type="molecule type" value="Genomic_DNA"/>
</dbReference>
<organism evidence="2 3">
    <name type="scientific">Trifolium pratense</name>
    <name type="common">Red clover</name>
    <dbReference type="NCBI Taxonomy" id="57577"/>
    <lineage>
        <taxon>Eukaryota</taxon>
        <taxon>Viridiplantae</taxon>
        <taxon>Streptophyta</taxon>
        <taxon>Embryophyta</taxon>
        <taxon>Tracheophyta</taxon>
        <taxon>Spermatophyta</taxon>
        <taxon>Magnoliopsida</taxon>
        <taxon>eudicotyledons</taxon>
        <taxon>Gunneridae</taxon>
        <taxon>Pentapetalae</taxon>
        <taxon>rosids</taxon>
        <taxon>fabids</taxon>
        <taxon>Fabales</taxon>
        <taxon>Fabaceae</taxon>
        <taxon>Papilionoideae</taxon>
        <taxon>50 kb inversion clade</taxon>
        <taxon>NPAAA clade</taxon>
        <taxon>Hologalegina</taxon>
        <taxon>IRL clade</taxon>
        <taxon>Trifolieae</taxon>
        <taxon>Trifolium</taxon>
    </lineage>
</organism>
<evidence type="ECO:0000313" key="2">
    <source>
        <dbReference type="EMBL" id="PNX96930.1"/>
    </source>
</evidence>
<dbReference type="PANTHER" id="PTHR31900:SF34">
    <property type="entry name" value="EMB|CAB62440.1-RELATED"/>
    <property type="match status" value="1"/>
</dbReference>